<sequence length="164" mass="18076">MHRYDIIDEAVIAAPPEKVWEALIAELKGAARWWVPHNTFAPNDVPPDQVGGEVWVTVHPNGVDKGGPKLRFLSRTRAVEPGARLTTDYVEGVFQGSGEFTLTPLNGGESTRLAMHFQVSPHGWVRLLDRIADIGQQHSKATQAAFANLNTLLSEERTTERSQG</sequence>
<name>A0ABP7EXP4_9ACTN</name>
<dbReference type="SUPFAM" id="SSF55961">
    <property type="entry name" value="Bet v1-like"/>
    <property type="match status" value="1"/>
</dbReference>
<organism evidence="1 2">
    <name type="scientific">Salinactinospora qingdaonensis</name>
    <dbReference type="NCBI Taxonomy" id="702744"/>
    <lineage>
        <taxon>Bacteria</taxon>
        <taxon>Bacillati</taxon>
        <taxon>Actinomycetota</taxon>
        <taxon>Actinomycetes</taxon>
        <taxon>Streptosporangiales</taxon>
        <taxon>Nocardiopsidaceae</taxon>
        <taxon>Salinactinospora</taxon>
    </lineage>
</organism>
<dbReference type="CDD" id="cd07812">
    <property type="entry name" value="SRPBCC"/>
    <property type="match status" value="1"/>
</dbReference>
<dbReference type="EMBL" id="BAABDD010000001">
    <property type="protein sequence ID" value="GAA3725180.1"/>
    <property type="molecule type" value="Genomic_DNA"/>
</dbReference>
<proteinExistence type="predicted"/>
<protein>
    <recommendedName>
        <fullName evidence="3">Polyketide cyclase / dehydrase and lipid transport</fullName>
    </recommendedName>
</protein>
<dbReference type="RefSeq" id="WP_344966351.1">
    <property type="nucleotide sequence ID" value="NZ_BAABDD010000001.1"/>
</dbReference>
<evidence type="ECO:0008006" key="3">
    <source>
        <dbReference type="Google" id="ProtNLM"/>
    </source>
</evidence>
<dbReference type="Gene3D" id="3.30.530.20">
    <property type="match status" value="1"/>
</dbReference>
<comment type="caution">
    <text evidence="1">The sequence shown here is derived from an EMBL/GenBank/DDBJ whole genome shotgun (WGS) entry which is preliminary data.</text>
</comment>
<reference evidence="2" key="1">
    <citation type="journal article" date="2019" name="Int. J. Syst. Evol. Microbiol.">
        <title>The Global Catalogue of Microorganisms (GCM) 10K type strain sequencing project: providing services to taxonomists for standard genome sequencing and annotation.</title>
        <authorList>
            <consortium name="The Broad Institute Genomics Platform"/>
            <consortium name="The Broad Institute Genome Sequencing Center for Infectious Disease"/>
            <person name="Wu L."/>
            <person name="Ma J."/>
        </authorList>
    </citation>
    <scope>NUCLEOTIDE SEQUENCE [LARGE SCALE GENOMIC DNA]</scope>
    <source>
        <strain evidence="2">JCM 17137</strain>
    </source>
</reference>
<accession>A0ABP7EXP4</accession>
<gene>
    <name evidence="1" type="ORF">GCM10022402_02300</name>
</gene>
<dbReference type="InterPro" id="IPR023393">
    <property type="entry name" value="START-like_dom_sf"/>
</dbReference>
<dbReference type="Proteomes" id="UP001500908">
    <property type="component" value="Unassembled WGS sequence"/>
</dbReference>
<dbReference type="InterPro" id="IPR019587">
    <property type="entry name" value="Polyketide_cyclase/dehydratase"/>
</dbReference>
<keyword evidence="2" id="KW-1185">Reference proteome</keyword>
<evidence type="ECO:0000313" key="1">
    <source>
        <dbReference type="EMBL" id="GAA3725180.1"/>
    </source>
</evidence>
<evidence type="ECO:0000313" key="2">
    <source>
        <dbReference type="Proteomes" id="UP001500908"/>
    </source>
</evidence>
<dbReference type="Pfam" id="PF10604">
    <property type="entry name" value="Polyketide_cyc2"/>
    <property type="match status" value="1"/>
</dbReference>